<dbReference type="InterPro" id="IPR016166">
    <property type="entry name" value="FAD-bd_PCMH"/>
</dbReference>
<feature type="non-terminal residue" evidence="7">
    <location>
        <position position="253"/>
    </location>
</feature>
<comment type="similarity">
    <text evidence="1">Belongs to the oxygen-dependent FAD-linked oxidoreductase family.</text>
</comment>
<sequence>MAPEISRPYSSSAKPRRRRSSPYNEHPVPLSPLVPIQFRHRDSHPTMTSLPTAAAILAAADLPASHKDQAQALLDQFATLPPKERETERATFAARGFSLFFGENAAIDGSPDYEAQRQVQWASHCWLRPRVVVRPTSAQEVSTALSLCRFFDMTFSIRGGGHFHAPGFTSNDGGVVISTAAFDHVHLSDDQTRADVGVGLRWMQVYQALEPFGLAVTGGRIPTVGVPGLILGGGISFRHDEEGLGAAGVSNYE</sequence>
<dbReference type="InterPro" id="IPR050416">
    <property type="entry name" value="FAD-linked_Oxidoreductase"/>
</dbReference>
<gene>
    <name evidence="7" type="ORF">BDV28DRAFT_153112</name>
</gene>
<dbReference type="GO" id="GO:0016491">
    <property type="term" value="F:oxidoreductase activity"/>
    <property type="evidence" value="ECO:0007669"/>
    <property type="project" value="UniProtKB-KW"/>
</dbReference>
<evidence type="ECO:0000256" key="1">
    <source>
        <dbReference type="ARBA" id="ARBA00005466"/>
    </source>
</evidence>
<evidence type="ECO:0000256" key="4">
    <source>
        <dbReference type="ARBA" id="ARBA00023002"/>
    </source>
</evidence>
<dbReference type="Pfam" id="PF01565">
    <property type="entry name" value="FAD_binding_4"/>
    <property type="match status" value="1"/>
</dbReference>
<keyword evidence="8" id="KW-1185">Reference proteome</keyword>
<proteinExistence type="inferred from homology"/>
<evidence type="ECO:0000259" key="6">
    <source>
        <dbReference type="PROSITE" id="PS51387"/>
    </source>
</evidence>
<evidence type="ECO:0000313" key="7">
    <source>
        <dbReference type="EMBL" id="KAE8348188.1"/>
    </source>
</evidence>
<dbReference type="InterPro" id="IPR016169">
    <property type="entry name" value="FAD-bd_PCMH_sub2"/>
</dbReference>
<accession>A0A5N6YST3</accession>
<evidence type="ECO:0000256" key="3">
    <source>
        <dbReference type="ARBA" id="ARBA00022827"/>
    </source>
</evidence>
<evidence type="ECO:0000256" key="2">
    <source>
        <dbReference type="ARBA" id="ARBA00022630"/>
    </source>
</evidence>
<evidence type="ECO:0000256" key="5">
    <source>
        <dbReference type="SAM" id="MobiDB-lite"/>
    </source>
</evidence>
<dbReference type="Gene3D" id="3.30.465.10">
    <property type="match status" value="1"/>
</dbReference>
<dbReference type="Proteomes" id="UP000327118">
    <property type="component" value="Unassembled WGS sequence"/>
</dbReference>
<dbReference type="PANTHER" id="PTHR42973:SF54">
    <property type="entry name" value="FAD-BINDING PCMH-TYPE DOMAIN-CONTAINING PROTEIN"/>
    <property type="match status" value="1"/>
</dbReference>
<keyword evidence="2" id="KW-0285">Flavoprotein</keyword>
<dbReference type="EMBL" id="ML739655">
    <property type="protein sequence ID" value="KAE8348188.1"/>
    <property type="molecule type" value="Genomic_DNA"/>
</dbReference>
<feature type="region of interest" description="Disordered" evidence="5">
    <location>
        <begin position="1"/>
        <end position="31"/>
    </location>
</feature>
<keyword evidence="3" id="KW-0274">FAD</keyword>
<organism evidence="7 8">
    <name type="scientific">Aspergillus coremiiformis</name>
    <dbReference type="NCBI Taxonomy" id="138285"/>
    <lineage>
        <taxon>Eukaryota</taxon>
        <taxon>Fungi</taxon>
        <taxon>Dikarya</taxon>
        <taxon>Ascomycota</taxon>
        <taxon>Pezizomycotina</taxon>
        <taxon>Eurotiomycetes</taxon>
        <taxon>Eurotiomycetidae</taxon>
        <taxon>Eurotiales</taxon>
        <taxon>Aspergillaceae</taxon>
        <taxon>Aspergillus</taxon>
        <taxon>Aspergillus subgen. Circumdati</taxon>
    </lineage>
</organism>
<dbReference type="PANTHER" id="PTHR42973">
    <property type="entry name" value="BINDING OXIDOREDUCTASE, PUTATIVE (AFU_ORTHOLOGUE AFUA_1G17690)-RELATED"/>
    <property type="match status" value="1"/>
</dbReference>
<protein>
    <recommendedName>
        <fullName evidence="6">FAD-binding PCMH-type domain-containing protein</fullName>
    </recommendedName>
</protein>
<dbReference type="OrthoDB" id="2151789at2759"/>
<dbReference type="SUPFAM" id="SSF56176">
    <property type="entry name" value="FAD-binding/transporter-associated domain-like"/>
    <property type="match status" value="1"/>
</dbReference>
<keyword evidence="4" id="KW-0560">Oxidoreductase</keyword>
<dbReference type="AlphaFoldDB" id="A0A5N6YST3"/>
<reference evidence="8" key="1">
    <citation type="submission" date="2019-04" db="EMBL/GenBank/DDBJ databases">
        <title>Friends and foes A comparative genomics studyof 23 Aspergillus species from section Flavi.</title>
        <authorList>
            <consortium name="DOE Joint Genome Institute"/>
            <person name="Kjaerbolling I."/>
            <person name="Vesth T."/>
            <person name="Frisvad J.C."/>
            <person name="Nybo J.L."/>
            <person name="Theobald S."/>
            <person name="Kildgaard S."/>
            <person name="Isbrandt T."/>
            <person name="Kuo A."/>
            <person name="Sato A."/>
            <person name="Lyhne E.K."/>
            <person name="Kogle M.E."/>
            <person name="Wiebenga A."/>
            <person name="Kun R.S."/>
            <person name="Lubbers R.J."/>
            <person name="Makela M.R."/>
            <person name="Barry K."/>
            <person name="Chovatia M."/>
            <person name="Clum A."/>
            <person name="Daum C."/>
            <person name="Haridas S."/>
            <person name="He G."/>
            <person name="LaButti K."/>
            <person name="Lipzen A."/>
            <person name="Mondo S."/>
            <person name="Riley R."/>
            <person name="Salamov A."/>
            <person name="Simmons B.A."/>
            <person name="Magnuson J.K."/>
            <person name="Henrissat B."/>
            <person name="Mortensen U.H."/>
            <person name="Larsen T.O."/>
            <person name="Devries R.P."/>
            <person name="Grigoriev I.V."/>
            <person name="Machida M."/>
            <person name="Baker S.E."/>
            <person name="Andersen M.R."/>
        </authorList>
    </citation>
    <scope>NUCLEOTIDE SEQUENCE [LARGE SCALE GENOMIC DNA]</scope>
    <source>
        <strain evidence="8">CBS 553.77</strain>
    </source>
</reference>
<dbReference type="GO" id="GO:0071949">
    <property type="term" value="F:FAD binding"/>
    <property type="evidence" value="ECO:0007669"/>
    <property type="project" value="InterPro"/>
</dbReference>
<dbReference type="InterPro" id="IPR006094">
    <property type="entry name" value="Oxid_FAD_bind_N"/>
</dbReference>
<feature type="domain" description="FAD-binding PCMH-type" evidence="6">
    <location>
        <begin position="125"/>
        <end position="253"/>
    </location>
</feature>
<evidence type="ECO:0000313" key="8">
    <source>
        <dbReference type="Proteomes" id="UP000327118"/>
    </source>
</evidence>
<name>A0A5N6YST3_9EURO</name>
<dbReference type="InterPro" id="IPR036318">
    <property type="entry name" value="FAD-bd_PCMH-like_sf"/>
</dbReference>
<feature type="compositionally biased region" description="Low complexity" evidence="5">
    <location>
        <begin position="1"/>
        <end position="13"/>
    </location>
</feature>
<dbReference type="PROSITE" id="PS51387">
    <property type="entry name" value="FAD_PCMH"/>
    <property type="match status" value="1"/>
</dbReference>